<dbReference type="OrthoDB" id="7851479at2759"/>
<keyword evidence="3" id="KW-1185">Reference proteome</keyword>
<feature type="coiled-coil region" evidence="1">
    <location>
        <begin position="40"/>
        <end position="95"/>
    </location>
</feature>
<dbReference type="OMA" id="HFLKMQR"/>
<dbReference type="Proteomes" id="UP000295192">
    <property type="component" value="Unassembled WGS sequence"/>
</dbReference>
<evidence type="ECO:0000313" key="3">
    <source>
        <dbReference type="Proteomes" id="UP000295192"/>
    </source>
</evidence>
<protein>
    <submittedName>
        <fullName evidence="2">Uncharacterized protein</fullName>
    </submittedName>
</protein>
<proteinExistence type="predicted"/>
<gene>
    <name evidence="2" type="ORF">AWZ03_002020</name>
</gene>
<comment type="caution">
    <text evidence="2">The sequence shown here is derived from an EMBL/GenBank/DDBJ whole genome shotgun (WGS) entry which is preliminary data.</text>
</comment>
<dbReference type="SUPFAM" id="SSF64602">
    <property type="entry name" value="F1 ATPase inhibitor, IF1, C-terminal domain"/>
    <property type="match status" value="1"/>
</dbReference>
<evidence type="ECO:0000313" key="2">
    <source>
        <dbReference type="EMBL" id="TDG51560.1"/>
    </source>
</evidence>
<accession>A0A484BU07</accession>
<keyword evidence="1" id="KW-0175">Coiled coil</keyword>
<reference evidence="2 3" key="1">
    <citation type="journal article" date="2019" name="J. Hered.">
        <title>An Improved Genome Assembly for Drosophila navojoa, the Basal Species in the mojavensis Cluster.</title>
        <authorList>
            <person name="Vanderlinde T."/>
            <person name="Dupim E.G."/>
            <person name="Nazario-Yepiz N.O."/>
            <person name="Carvalho A.B."/>
        </authorList>
    </citation>
    <scope>NUCLEOTIDE SEQUENCE [LARGE SCALE GENOMIC DNA]</scope>
    <source>
        <strain evidence="2">Navoj_Jal97</strain>
        <tissue evidence="2">Whole organism</tissue>
    </source>
</reference>
<evidence type="ECO:0000256" key="1">
    <source>
        <dbReference type="SAM" id="Coils"/>
    </source>
</evidence>
<dbReference type="Gene3D" id="1.20.5.500">
    <property type="entry name" value="Single helix bin"/>
    <property type="match status" value="1"/>
</dbReference>
<name>A0A484BU07_DRONA</name>
<dbReference type="EMBL" id="LSRL02000008">
    <property type="protein sequence ID" value="TDG51560.1"/>
    <property type="molecule type" value="Genomic_DNA"/>
</dbReference>
<organism evidence="2 3">
    <name type="scientific">Drosophila navojoa</name>
    <name type="common">Fruit fly</name>
    <dbReference type="NCBI Taxonomy" id="7232"/>
    <lineage>
        <taxon>Eukaryota</taxon>
        <taxon>Metazoa</taxon>
        <taxon>Ecdysozoa</taxon>
        <taxon>Arthropoda</taxon>
        <taxon>Hexapoda</taxon>
        <taxon>Insecta</taxon>
        <taxon>Pterygota</taxon>
        <taxon>Neoptera</taxon>
        <taxon>Endopterygota</taxon>
        <taxon>Diptera</taxon>
        <taxon>Brachycera</taxon>
        <taxon>Muscomorpha</taxon>
        <taxon>Ephydroidea</taxon>
        <taxon>Drosophilidae</taxon>
        <taxon>Drosophila</taxon>
    </lineage>
</organism>
<sequence>MSPIQRFLSFFVAKNLRLLQSSPVVRWQQLLKFSNQIYEVGKAKENVHFLKMQREQLKELRQKILKEKEVIKDRIQQLDKQIESIKRKNDERENSKT</sequence>
<dbReference type="AlphaFoldDB" id="A0A484BU07"/>